<gene>
    <name evidence="2" type="ORF">CLV92_104233</name>
</gene>
<proteinExistence type="predicted"/>
<evidence type="ECO:0000313" key="3">
    <source>
        <dbReference type="Proteomes" id="UP000239485"/>
    </source>
</evidence>
<dbReference type="EMBL" id="PTJD01000004">
    <property type="protein sequence ID" value="PPK97412.1"/>
    <property type="molecule type" value="Genomic_DNA"/>
</dbReference>
<feature type="region of interest" description="Disordered" evidence="1">
    <location>
        <begin position="17"/>
        <end position="37"/>
    </location>
</feature>
<keyword evidence="3" id="KW-1185">Reference proteome</keyword>
<name>A0A2S6IT33_9ACTN</name>
<reference evidence="2 3" key="1">
    <citation type="submission" date="2018-02" db="EMBL/GenBank/DDBJ databases">
        <title>Genomic Encyclopedia of Archaeal and Bacterial Type Strains, Phase II (KMG-II): from individual species to whole genera.</title>
        <authorList>
            <person name="Goeker M."/>
        </authorList>
    </citation>
    <scope>NUCLEOTIDE SEQUENCE [LARGE SCALE GENOMIC DNA]</scope>
    <source>
        <strain evidence="2 3">DSM 22857</strain>
    </source>
</reference>
<comment type="caution">
    <text evidence="2">The sequence shown here is derived from an EMBL/GenBank/DDBJ whole genome shotgun (WGS) entry which is preliminary data.</text>
</comment>
<organism evidence="2 3">
    <name type="scientific">Kineococcus xinjiangensis</name>
    <dbReference type="NCBI Taxonomy" id="512762"/>
    <lineage>
        <taxon>Bacteria</taxon>
        <taxon>Bacillati</taxon>
        <taxon>Actinomycetota</taxon>
        <taxon>Actinomycetes</taxon>
        <taxon>Kineosporiales</taxon>
        <taxon>Kineosporiaceae</taxon>
        <taxon>Kineococcus</taxon>
    </lineage>
</organism>
<evidence type="ECO:0000256" key="1">
    <source>
        <dbReference type="SAM" id="MobiDB-lite"/>
    </source>
</evidence>
<dbReference type="AlphaFoldDB" id="A0A2S6IT33"/>
<sequence>MYNAKVSPAVQVATPVRRAPRPVPTAHWVPTVGPDGRRRLSMQWSVSRRALDVPTPRAA</sequence>
<protein>
    <submittedName>
        <fullName evidence="2">Uncharacterized protein</fullName>
    </submittedName>
</protein>
<dbReference type="Proteomes" id="UP000239485">
    <property type="component" value="Unassembled WGS sequence"/>
</dbReference>
<accession>A0A2S6IT33</accession>
<evidence type="ECO:0000313" key="2">
    <source>
        <dbReference type="EMBL" id="PPK97412.1"/>
    </source>
</evidence>